<evidence type="ECO:0000313" key="2">
    <source>
        <dbReference type="EMBL" id="CAH3121995.1"/>
    </source>
</evidence>
<dbReference type="Proteomes" id="UP001159405">
    <property type="component" value="Unassembled WGS sequence"/>
</dbReference>
<dbReference type="Gene3D" id="1.10.150.130">
    <property type="match status" value="1"/>
</dbReference>
<organism evidence="2 3">
    <name type="scientific">Porites lobata</name>
    <dbReference type="NCBI Taxonomy" id="104759"/>
    <lineage>
        <taxon>Eukaryota</taxon>
        <taxon>Metazoa</taxon>
        <taxon>Cnidaria</taxon>
        <taxon>Anthozoa</taxon>
        <taxon>Hexacorallia</taxon>
        <taxon>Scleractinia</taxon>
        <taxon>Fungiina</taxon>
        <taxon>Poritidae</taxon>
        <taxon>Porites</taxon>
    </lineage>
</organism>
<evidence type="ECO:0000256" key="1">
    <source>
        <dbReference type="ARBA" id="ARBA00023125"/>
    </source>
</evidence>
<dbReference type="PANTHER" id="PTHR35617">
    <property type="entry name" value="PHAGE_INTEGRASE DOMAIN-CONTAINING PROTEIN"/>
    <property type="match status" value="1"/>
</dbReference>
<name>A0ABN8NXA4_9CNID</name>
<reference evidence="2 3" key="1">
    <citation type="submission" date="2022-05" db="EMBL/GenBank/DDBJ databases">
        <authorList>
            <consortium name="Genoscope - CEA"/>
            <person name="William W."/>
        </authorList>
    </citation>
    <scope>NUCLEOTIDE SEQUENCE [LARGE SCALE GENOMIC DNA]</scope>
</reference>
<keyword evidence="1" id="KW-0238">DNA-binding</keyword>
<gene>
    <name evidence="2" type="ORF">PLOB_00028761</name>
</gene>
<feature type="non-terminal residue" evidence="2">
    <location>
        <position position="147"/>
    </location>
</feature>
<accession>A0ABN8NXA4</accession>
<dbReference type="EMBL" id="CALNXK010000036">
    <property type="protein sequence ID" value="CAH3121995.1"/>
    <property type="molecule type" value="Genomic_DNA"/>
</dbReference>
<proteinExistence type="predicted"/>
<dbReference type="SUPFAM" id="SSF47823">
    <property type="entry name" value="lambda integrase-like, N-terminal domain"/>
    <property type="match status" value="1"/>
</dbReference>
<protein>
    <submittedName>
        <fullName evidence="2">Uncharacterized protein</fullName>
    </submittedName>
</protein>
<keyword evidence="3" id="KW-1185">Reference proteome</keyword>
<comment type="caution">
    <text evidence="2">The sequence shown here is derived from an EMBL/GenBank/DDBJ whole genome shotgun (WGS) entry which is preliminary data.</text>
</comment>
<sequence length="147" mass="16772">MQAIKRSLQNSTQKQHKVYINKWLQFCSERSHNPLHPTVTAVLSFLHSLFKSGLSFSALNTARSAVSNIDMNDSDAPDHTPVGKHFLVCRNLKGVFNKLKPLPKYNIVWSVDTVLDYLSLFWPLQDKHLKELTLKLVMLIALTTGQR</sequence>
<dbReference type="InterPro" id="IPR010998">
    <property type="entry name" value="Integrase_recombinase_N"/>
</dbReference>
<evidence type="ECO:0000313" key="3">
    <source>
        <dbReference type="Proteomes" id="UP001159405"/>
    </source>
</evidence>
<dbReference type="PANTHER" id="PTHR35617:SF3">
    <property type="entry name" value="CORE-BINDING (CB) DOMAIN-CONTAINING PROTEIN"/>
    <property type="match status" value="1"/>
</dbReference>